<dbReference type="InterPro" id="IPR020846">
    <property type="entry name" value="MFS_dom"/>
</dbReference>
<keyword evidence="9" id="KW-1185">Reference proteome</keyword>
<feature type="transmembrane region" description="Helical" evidence="6">
    <location>
        <begin position="296"/>
        <end position="318"/>
    </location>
</feature>
<dbReference type="Proteomes" id="UP001589608">
    <property type="component" value="Unassembled WGS sequence"/>
</dbReference>
<evidence type="ECO:0000313" key="9">
    <source>
        <dbReference type="Proteomes" id="UP001589608"/>
    </source>
</evidence>
<dbReference type="EMBL" id="JBHMCA010000022">
    <property type="protein sequence ID" value="MFB9443686.1"/>
    <property type="molecule type" value="Genomic_DNA"/>
</dbReference>
<evidence type="ECO:0000256" key="1">
    <source>
        <dbReference type="ARBA" id="ARBA00004651"/>
    </source>
</evidence>
<keyword evidence="2" id="KW-1003">Cell membrane</keyword>
<feature type="transmembrane region" description="Helical" evidence="6">
    <location>
        <begin position="272"/>
        <end position="290"/>
    </location>
</feature>
<proteinExistence type="predicted"/>
<sequence length="385" mass="38322">MGWPVARVLGDRNARLYLGGVFVSGFGDSAMSLAAGVWVKTRTGSDALAGVVAAGMWFALLLGPLLGGVADRVDRRRLLVAVNLVLAAVMVAVAAGPVWLLFGALSLVGVGAVLLEAAEAALLPSVVGPELRGDFNGLTRTVTEGMKLFAPAAGAALFTLLGGPSVALLNAATLAVAAVAFARLRPAPGRPAAPEGAATTPVLRDRELRVLILAGAATMVVASLSSSATYALLDALHRPPAFAGVLTPAQGLGSVAGGLLAGALMRRLGERGYSAAGLALVAAGAALRATPWTTTVIVGCVLMGLGLPAPLIAAVTAVQRVIPPQRLGRAAATANSVIFVPAGPALILGGFAVALADYRVQTLAAAGLAALAAVTVAVSGAARRR</sequence>
<dbReference type="PANTHER" id="PTHR23513:SF6">
    <property type="entry name" value="MAJOR FACILITATOR SUPERFAMILY ASSOCIATED DOMAIN-CONTAINING PROTEIN"/>
    <property type="match status" value="1"/>
</dbReference>
<protein>
    <submittedName>
        <fullName evidence="8">MFS transporter</fullName>
    </submittedName>
</protein>
<keyword evidence="5 6" id="KW-0472">Membrane</keyword>
<dbReference type="PANTHER" id="PTHR23513">
    <property type="entry name" value="INTEGRAL MEMBRANE EFFLUX PROTEIN-RELATED"/>
    <property type="match status" value="1"/>
</dbReference>
<dbReference type="InterPro" id="IPR036259">
    <property type="entry name" value="MFS_trans_sf"/>
</dbReference>
<dbReference type="SUPFAM" id="SSF103473">
    <property type="entry name" value="MFS general substrate transporter"/>
    <property type="match status" value="1"/>
</dbReference>
<feature type="transmembrane region" description="Helical" evidence="6">
    <location>
        <begin position="245"/>
        <end position="265"/>
    </location>
</feature>
<evidence type="ECO:0000256" key="4">
    <source>
        <dbReference type="ARBA" id="ARBA00022989"/>
    </source>
</evidence>
<dbReference type="InterPro" id="IPR011701">
    <property type="entry name" value="MFS"/>
</dbReference>
<feature type="transmembrane region" description="Helical" evidence="6">
    <location>
        <begin position="148"/>
        <end position="181"/>
    </location>
</feature>
<evidence type="ECO:0000313" key="8">
    <source>
        <dbReference type="EMBL" id="MFB9443686.1"/>
    </source>
</evidence>
<dbReference type="Pfam" id="PF07690">
    <property type="entry name" value="MFS_1"/>
    <property type="match status" value="1"/>
</dbReference>
<feature type="transmembrane region" description="Helical" evidence="6">
    <location>
        <begin position="47"/>
        <end position="66"/>
    </location>
</feature>
<evidence type="ECO:0000259" key="7">
    <source>
        <dbReference type="PROSITE" id="PS50850"/>
    </source>
</evidence>
<evidence type="ECO:0000256" key="2">
    <source>
        <dbReference type="ARBA" id="ARBA00022475"/>
    </source>
</evidence>
<reference evidence="8 9" key="1">
    <citation type="submission" date="2024-09" db="EMBL/GenBank/DDBJ databases">
        <authorList>
            <person name="Sun Q."/>
            <person name="Mori K."/>
        </authorList>
    </citation>
    <scope>NUCLEOTIDE SEQUENCE [LARGE SCALE GENOMIC DNA]</scope>
    <source>
        <strain evidence="8 9">JCM 3307</strain>
    </source>
</reference>
<organism evidence="8 9">
    <name type="scientific">Dactylosporangium vinaceum</name>
    <dbReference type="NCBI Taxonomy" id="53362"/>
    <lineage>
        <taxon>Bacteria</taxon>
        <taxon>Bacillati</taxon>
        <taxon>Actinomycetota</taxon>
        <taxon>Actinomycetes</taxon>
        <taxon>Micromonosporales</taxon>
        <taxon>Micromonosporaceae</taxon>
        <taxon>Dactylosporangium</taxon>
    </lineage>
</organism>
<keyword evidence="4 6" id="KW-1133">Transmembrane helix</keyword>
<comment type="caution">
    <text evidence="8">The sequence shown here is derived from an EMBL/GenBank/DDBJ whole genome shotgun (WGS) entry which is preliminary data.</text>
</comment>
<gene>
    <name evidence="8" type="ORF">ACFFTR_11385</name>
</gene>
<feature type="transmembrane region" description="Helical" evidence="6">
    <location>
        <begin position="210"/>
        <end position="233"/>
    </location>
</feature>
<feature type="transmembrane region" description="Helical" evidence="6">
    <location>
        <begin position="362"/>
        <end position="382"/>
    </location>
</feature>
<keyword evidence="3 6" id="KW-0812">Transmembrane</keyword>
<dbReference type="PROSITE" id="PS50850">
    <property type="entry name" value="MFS"/>
    <property type="match status" value="1"/>
</dbReference>
<feature type="domain" description="Major facilitator superfamily (MFS) profile" evidence="7">
    <location>
        <begin position="207"/>
        <end position="385"/>
    </location>
</feature>
<name>A0ABV5M4C5_9ACTN</name>
<feature type="transmembrane region" description="Helical" evidence="6">
    <location>
        <begin position="16"/>
        <end position="35"/>
    </location>
</feature>
<feature type="transmembrane region" description="Helical" evidence="6">
    <location>
        <begin position="330"/>
        <end position="356"/>
    </location>
</feature>
<comment type="subcellular location">
    <subcellularLocation>
        <location evidence="1">Cell membrane</location>
        <topology evidence="1">Multi-pass membrane protein</topology>
    </subcellularLocation>
</comment>
<dbReference type="RefSeq" id="WP_223093517.1">
    <property type="nucleotide sequence ID" value="NZ_CP061913.1"/>
</dbReference>
<evidence type="ECO:0000256" key="5">
    <source>
        <dbReference type="ARBA" id="ARBA00023136"/>
    </source>
</evidence>
<feature type="transmembrane region" description="Helical" evidence="6">
    <location>
        <begin position="78"/>
        <end position="102"/>
    </location>
</feature>
<dbReference type="Gene3D" id="1.20.1250.20">
    <property type="entry name" value="MFS general substrate transporter like domains"/>
    <property type="match status" value="1"/>
</dbReference>
<evidence type="ECO:0000256" key="3">
    <source>
        <dbReference type="ARBA" id="ARBA00022692"/>
    </source>
</evidence>
<accession>A0ABV5M4C5</accession>
<evidence type="ECO:0000256" key="6">
    <source>
        <dbReference type="SAM" id="Phobius"/>
    </source>
</evidence>